<keyword evidence="1" id="KW-0472">Membrane</keyword>
<evidence type="ECO:0000256" key="1">
    <source>
        <dbReference type="SAM" id="Phobius"/>
    </source>
</evidence>
<keyword evidence="1" id="KW-0812">Transmembrane</keyword>
<dbReference type="Proteomes" id="UP000759443">
    <property type="component" value="Unassembled WGS sequence"/>
</dbReference>
<keyword evidence="3" id="KW-1185">Reference proteome</keyword>
<gene>
    <name evidence="2" type="ORF">J2Z17_002041</name>
</gene>
<reference evidence="2 3" key="1">
    <citation type="submission" date="2021-03" db="EMBL/GenBank/DDBJ databases">
        <title>Genomic Encyclopedia of Type Strains, Phase IV (KMG-IV): sequencing the most valuable type-strain genomes for metagenomic binning, comparative biology and taxonomic classification.</title>
        <authorList>
            <person name="Goeker M."/>
        </authorList>
    </citation>
    <scope>NUCLEOTIDE SEQUENCE [LARGE SCALE GENOMIC DNA]</scope>
    <source>
        <strain evidence="2 3">DSM 21600</strain>
    </source>
</reference>
<dbReference type="InterPro" id="IPR009935">
    <property type="entry name" value="DUF1467"/>
</dbReference>
<comment type="caution">
    <text evidence="2">The sequence shown here is derived from an EMBL/GenBank/DDBJ whole genome shotgun (WGS) entry which is preliminary data.</text>
</comment>
<feature type="transmembrane region" description="Helical" evidence="1">
    <location>
        <begin position="6"/>
        <end position="27"/>
    </location>
</feature>
<sequence>MIAFLEHFAIFFIIWWIVLFIVLPIGLRTQAEENDVAPGTVESAPARYRPFRTLAATTLISLALYCGWLLASSYFGFSFDDLPQMVPDFG</sequence>
<name>A0ABS4DY31_9HYPH</name>
<keyword evidence="1" id="KW-1133">Transmembrane helix</keyword>
<organism evidence="2 3">
    <name type="scientific">Rhizobium halophytocola</name>
    <dbReference type="NCBI Taxonomy" id="735519"/>
    <lineage>
        <taxon>Bacteria</taxon>
        <taxon>Pseudomonadati</taxon>
        <taxon>Pseudomonadota</taxon>
        <taxon>Alphaproteobacteria</taxon>
        <taxon>Hyphomicrobiales</taxon>
        <taxon>Rhizobiaceae</taxon>
        <taxon>Rhizobium/Agrobacterium group</taxon>
        <taxon>Rhizobium</taxon>
    </lineage>
</organism>
<evidence type="ECO:0000313" key="2">
    <source>
        <dbReference type="EMBL" id="MBP1850604.1"/>
    </source>
</evidence>
<proteinExistence type="predicted"/>
<dbReference type="EMBL" id="JAGGJU010000005">
    <property type="protein sequence ID" value="MBP1850604.1"/>
    <property type="molecule type" value="Genomic_DNA"/>
</dbReference>
<evidence type="ECO:0000313" key="3">
    <source>
        <dbReference type="Proteomes" id="UP000759443"/>
    </source>
</evidence>
<dbReference type="Pfam" id="PF07330">
    <property type="entry name" value="DUF1467"/>
    <property type="match status" value="1"/>
</dbReference>
<protein>
    <submittedName>
        <fullName evidence="2">Secreted protein</fullName>
    </submittedName>
</protein>
<feature type="transmembrane region" description="Helical" evidence="1">
    <location>
        <begin position="54"/>
        <end position="77"/>
    </location>
</feature>
<accession>A0ABS4DY31</accession>